<comment type="pathway">
    <text evidence="3">Cofactor biosynthesis; tetrahydrofolate biosynthesis; 7,8-dihydrofolate from 2-amino-4-hydroxy-6-hydroxymethyl-7,8-dihydropteridine diphosphate and 4-aminobenzoate: step 1/2.</text>
</comment>
<evidence type="ECO:0000313" key="11">
    <source>
        <dbReference type="Proteomes" id="UP000094472"/>
    </source>
</evidence>
<organism evidence="10 11">
    <name type="scientific">Methyloceanibacter superfactus</name>
    <dbReference type="NCBI Taxonomy" id="1774969"/>
    <lineage>
        <taxon>Bacteria</taxon>
        <taxon>Pseudomonadati</taxon>
        <taxon>Pseudomonadota</taxon>
        <taxon>Alphaproteobacteria</taxon>
        <taxon>Hyphomicrobiales</taxon>
        <taxon>Hyphomicrobiaceae</taxon>
        <taxon>Methyloceanibacter</taxon>
    </lineage>
</organism>
<sequence length="360" mass="37580">MAEKNTADGKLYLRPIGFLYGPPADAGIEDGLALPLAGGPIAFTSAVLIEGDPTNSRRRLFPVSALKEVRDADLGAALSRVTAQRAPFAGLDLKRPALMGIVNVTPDSFSDGGLYDTTEGAITHAAELVEAGADIVDVGGESTRPGSDRVEDEAERDRVVPVLDGLKGIHAVISIDTRKAPVARAAAEAGAKILNDVSALTHDPACLDVAVEAGLDLVLMHAQGEPKTMQDDPTYDDVVLEVFDYLEARIEACVAAGIDRSRIAADPGLGFGKTLAHNLALLANLSVFHGLGVPLLVGASRKRFIGGVGQGRDPRSREPGSQAAAIASAAQGVQMLRVHDVAGSRQALDVWRASMFGTEN</sequence>
<dbReference type="NCBIfam" id="TIGR01496">
    <property type="entry name" value="DHPS"/>
    <property type="match status" value="1"/>
</dbReference>
<evidence type="ECO:0000256" key="7">
    <source>
        <dbReference type="ARBA" id="ARBA00022842"/>
    </source>
</evidence>
<dbReference type="AlphaFoldDB" id="A0A1E3VT93"/>
<evidence type="ECO:0000256" key="6">
    <source>
        <dbReference type="ARBA" id="ARBA00022723"/>
    </source>
</evidence>
<dbReference type="PANTHER" id="PTHR20941:SF1">
    <property type="entry name" value="FOLIC ACID SYNTHESIS PROTEIN FOL1"/>
    <property type="match status" value="1"/>
</dbReference>
<evidence type="ECO:0000256" key="2">
    <source>
        <dbReference type="ARBA" id="ARBA00001946"/>
    </source>
</evidence>
<dbReference type="PROSITE" id="PS00793">
    <property type="entry name" value="DHPS_2"/>
    <property type="match status" value="1"/>
</dbReference>
<dbReference type="GO" id="GO:0046656">
    <property type="term" value="P:folic acid biosynthetic process"/>
    <property type="evidence" value="ECO:0007669"/>
    <property type="project" value="UniProtKB-KW"/>
</dbReference>
<keyword evidence="5" id="KW-0808">Transferase</keyword>
<dbReference type="RefSeq" id="WP_069442250.1">
    <property type="nucleotide sequence ID" value="NZ_LPWF01000028.1"/>
</dbReference>
<dbReference type="GO" id="GO:0004156">
    <property type="term" value="F:dihydropteroate synthase activity"/>
    <property type="evidence" value="ECO:0007669"/>
    <property type="project" value="UniProtKB-EC"/>
</dbReference>
<keyword evidence="8" id="KW-0289">Folate biosynthesis</keyword>
<dbReference type="InterPro" id="IPR011005">
    <property type="entry name" value="Dihydropteroate_synth-like_sf"/>
</dbReference>
<keyword evidence="6" id="KW-0479">Metal-binding</keyword>
<name>A0A1E3VT93_9HYPH</name>
<dbReference type="EC" id="2.5.1.15" evidence="4"/>
<accession>A0A1E3VT93</accession>
<dbReference type="GO" id="GO:0046654">
    <property type="term" value="P:tetrahydrofolate biosynthetic process"/>
    <property type="evidence" value="ECO:0007669"/>
    <property type="project" value="TreeGrafter"/>
</dbReference>
<dbReference type="GO" id="GO:0005829">
    <property type="term" value="C:cytosol"/>
    <property type="evidence" value="ECO:0007669"/>
    <property type="project" value="TreeGrafter"/>
</dbReference>
<dbReference type="SUPFAM" id="SSF51717">
    <property type="entry name" value="Dihydropteroate synthetase-like"/>
    <property type="match status" value="1"/>
</dbReference>
<evidence type="ECO:0000256" key="5">
    <source>
        <dbReference type="ARBA" id="ARBA00022679"/>
    </source>
</evidence>
<comment type="cofactor">
    <cofactor evidence="2">
        <name>Mg(2+)</name>
        <dbReference type="ChEBI" id="CHEBI:18420"/>
    </cofactor>
</comment>
<protein>
    <recommendedName>
        <fullName evidence="4">dihydropteroate synthase</fullName>
        <ecNumber evidence="4">2.5.1.15</ecNumber>
    </recommendedName>
</protein>
<comment type="catalytic activity">
    <reaction evidence="1">
        <text>(7,8-dihydropterin-6-yl)methyl diphosphate + 4-aminobenzoate = 7,8-dihydropteroate + diphosphate</text>
        <dbReference type="Rhea" id="RHEA:19949"/>
        <dbReference type="ChEBI" id="CHEBI:17836"/>
        <dbReference type="ChEBI" id="CHEBI:17839"/>
        <dbReference type="ChEBI" id="CHEBI:33019"/>
        <dbReference type="ChEBI" id="CHEBI:72950"/>
        <dbReference type="EC" id="2.5.1.15"/>
    </reaction>
</comment>
<gene>
    <name evidence="10" type="ORF">AUC69_14195</name>
</gene>
<dbReference type="CDD" id="cd00739">
    <property type="entry name" value="DHPS"/>
    <property type="match status" value="1"/>
</dbReference>
<evidence type="ECO:0000256" key="3">
    <source>
        <dbReference type="ARBA" id="ARBA00004763"/>
    </source>
</evidence>
<evidence type="ECO:0000256" key="4">
    <source>
        <dbReference type="ARBA" id="ARBA00012458"/>
    </source>
</evidence>
<dbReference type="PROSITE" id="PS00792">
    <property type="entry name" value="DHPS_1"/>
    <property type="match status" value="1"/>
</dbReference>
<dbReference type="OrthoDB" id="9811744at2"/>
<evidence type="ECO:0000256" key="8">
    <source>
        <dbReference type="ARBA" id="ARBA00022909"/>
    </source>
</evidence>
<dbReference type="PANTHER" id="PTHR20941">
    <property type="entry name" value="FOLATE SYNTHESIS PROTEINS"/>
    <property type="match status" value="1"/>
</dbReference>
<proteinExistence type="predicted"/>
<reference evidence="10 11" key="1">
    <citation type="journal article" date="2016" name="Environ. Microbiol.">
        <title>New Methyloceanibacter diversity from North Sea sediments includes methanotroph containing solely the soluble methane monooxygenase.</title>
        <authorList>
            <person name="Vekeman B."/>
            <person name="Kerckhof F.M."/>
            <person name="Cremers G."/>
            <person name="de Vos P."/>
            <person name="Vandamme P."/>
            <person name="Boon N."/>
            <person name="Op den Camp H.J."/>
            <person name="Heylen K."/>
        </authorList>
    </citation>
    <scope>NUCLEOTIDE SEQUENCE [LARGE SCALE GENOMIC DNA]</scope>
    <source>
        <strain evidence="10 11">R-67175</strain>
    </source>
</reference>
<dbReference type="PROSITE" id="PS50972">
    <property type="entry name" value="PTERIN_BINDING"/>
    <property type="match status" value="1"/>
</dbReference>
<evidence type="ECO:0000313" key="10">
    <source>
        <dbReference type="EMBL" id="ODR96737.1"/>
    </source>
</evidence>
<feature type="domain" description="Pterin-binding" evidence="9">
    <location>
        <begin position="96"/>
        <end position="349"/>
    </location>
</feature>
<dbReference type="Pfam" id="PF00809">
    <property type="entry name" value="Pterin_bind"/>
    <property type="match status" value="1"/>
</dbReference>
<keyword evidence="7" id="KW-0460">Magnesium</keyword>
<comment type="caution">
    <text evidence="10">The sequence shown here is derived from an EMBL/GenBank/DDBJ whole genome shotgun (WGS) entry which is preliminary data.</text>
</comment>
<dbReference type="EMBL" id="LPWF01000028">
    <property type="protein sequence ID" value="ODR96737.1"/>
    <property type="molecule type" value="Genomic_DNA"/>
</dbReference>
<keyword evidence="11" id="KW-1185">Reference proteome</keyword>
<dbReference type="InterPro" id="IPR045031">
    <property type="entry name" value="DHP_synth-like"/>
</dbReference>
<evidence type="ECO:0000256" key="1">
    <source>
        <dbReference type="ARBA" id="ARBA00000012"/>
    </source>
</evidence>
<dbReference type="Gene3D" id="3.20.20.20">
    <property type="entry name" value="Dihydropteroate synthase-like"/>
    <property type="match status" value="1"/>
</dbReference>
<dbReference type="STRING" id="1774969.AUC69_14195"/>
<dbReference type="Proteomes" id="UP000094472">
    <property type="component" value="Unassembled WGS sequence"/>
</dbReference>
<dbReference type="InterPro" id="IPR000489">
    <property type="entry name" value="Pterin-binding_dom"/>
</dbReference>
<dbReference type="InterPro" id="IPR006390">
    <property type="entry name" value="DHP_synth_dom"/>
</dbReference>
<evidence type="ECO:0000259" key="9">
    <source>
        <dbReference type="PROSITE" id="PS50972"/>
    </source>
</evidence>
<dbReference type="GO" id="GO:0046872">
    <property type="term" value="F:metal ion binding"/>
    <property type="evidence" value="ECO:0007669"/>
    <property type="project" value="UniProtKB-KW"/>
</dbReference>